<dbReference type="Proteomes" id="UP000481583">
    <property type="component" value="Unassembled WGS sequence"/>
</dbReference>
<dbReference type="EMBL" id="JAAKZV010000132">
    <property type="protein sequence ID" value="NGN67244.1"/>
    <property type="molecule type" value="Genomic_DNA"/>
</dbReference>
<protein>
    <submittedName>
        <fullName evidence="2">Uncharacterized protein</fullName>
    </submittedName>
</protein>
<evidence type="ECO:0000313" key="2">
    <source>
        <dbReference type="EMBL" id="NGN67244.1"/>
    </source>
</evidence>
<comment type="caution">
    <text evidence="2">The sequence shown here is derived from an EMBL/GenBank/DDBJ whole genome shotgun (WGS) entry which is preliminary data.</text>
</comment>
<sequence>MEWFWWILIFFWLGGFAKLAEVSRAALKTRHERRLERIEAQQSKQLALEEAQKPPEPICGCGHHLAKHDKQGKCHELIEVATAWDSDHKPVEYGREQCHCQQYVGPQPLSQIYAEPLTDL</sequence>
<feature type="transmembrane region" description="Helical" evidence="1">
    <location>
        <begin position="6"/>
        <end position="27"/>
    </location>
</feature>
<keyword evidence="1" id="KW-1133">Transmembrane helix</keyword>
<dbReference type="AlphaFoldDB" id="A0A6G4U4Z1"/>
<organism evidence="2 3">
    <name type="scientific">Streptomyces coryli</name>
    <dbReference type="NCBI Taxonomy" id="1128680"/>
    <lineage>
        <taxon>Bacteria</taxon>
        <taxon>Bacillati</taxon>
        <taxon>Actinomycetota</taxon>
        <taxon>Actinomycetes</taxon>
        <taxon>Kitasatosporales</taxon>
        <taxon>Streptomycetaceae</taxon>
        <taxon>Streptomyces</taxon>
    </lineage>
</organism>
<keyword evidence="3" id="KW-1185">Reference proteome</keyword>
<keyword evidence="1" id="KW-0472">Membrane</keyword>
<name>A0A6G4U4Z1_9ACTN</name>
<accession>A0A6G4U4Z1</accession>
<gene>
    <name evidence="2" type="ORF">G5C51_25475</name>
</gene>
<proteinExistence type="predicted"/>
<evidence type="ECO:0000256" key="1">
    <source>
        <dbReference type="SAM" id="Phobius"/>
    </source>
</evidence>
<keyword evidence="1" id="KW-0812">Transmembrane</keyword>
<reference evidence="2 3" key="1">
    <citation type="submission" date="2020-02" db="EMBL/GenBank/DDBJ databases">
        <title>Whole-genome analyses of novel actinobacteria.</title>
        <authorList>
            <person name="Sahin N."/>
        </authorList>
    </citation>
    <scope>NUCLEOTIDE SEQUENCE [LARGE SCALE GENOMIC DNA]</scope>
    <source>
        <strain evidence="2 3">A7024</strain>
    </source>
</reference>
<dbReference type="RefSeq" id="WP_165240543.1">
    <property type="nucleotide sequence ID" value="NZ_JAAKZV010000132.1"/>
</dbReference>
<evidence type="ECO:0000313" key="3">
    <source>
        <dbReference type="Proteomes" id="UP000481583"/>
    </source>
</evidence>